<feature type="region of interest" description="Disordered" evidence="1">
    <location>
        <begin position="1"/>
        <end position="71"/>
    </location>
</feature>
<evidence type="ECO:0000313" key="2">
    <source>
        <dbReference type="Ensembl" id="ENSHCOP00000022552.1"/>
    </source>
</evidence>
<protein>
    <submittedName>
        <fullName evidence="2">Uncharacterized protein</fullName>
    </submittedName>
</protein>
<dbReference type="GeneTree" id="ENSGT00940000177705"/>
<dbReference type="InterPro" id="IPR020339">
    <property type="entry name" value="C20orf85-like"/>
</dbReference>
<proteinExistence type="predicted"/>
<feature type="compositionally biased region" description="Low complexity" evidence="1">
    <location>
        <begin position="10"/>
        <end position="25"/>
    </location>
</feature>
<feature type="compositionally biased region" description="Basic and acidic residues" evidence="1">
    <location>
        <begin position="58"/>
        <end position="71"/>
    </location>
</feature>
<dbReference type="Ensembl" id="ENSHCOT00000000772.1">
    <property type="protein sequence ID" value="ENSHCOP00000022552.1"/>
    <property type="gene ID" value="ENSHCOG00000010367.1"/>
</dbReference>
<reference evidence="2" key="2">
    <citation type="submission" date="2025-09" db="UniProtKB">
        <authorList>
            <consortium name="Ensembl"/>
        </authorList>
    </citation>
    <scope>IDENTIFICATION</scope>
</reference>
<evidence type="ECO:0000256" key="1">
    <source>
        <dbReference type="SAM" id="MobiDB-lite"/>
    </source>
</evidence>
<dbReference type="PANTHER" id="PTHR31909">
    <property type="entry name" value="CHROMOSOME 20 ORF85 FAMILY MEMBER"/>
    <property type="match status" value="1"/>
</dbReference>
<dbReference type="Proteomes" id="UP000264820">
    <property type="component" value="Unplaced"/>
</dbReference>
<evidence type="ECO:0000313" key="3">
    <source>
        <dbReference type="Proteomes" id="UP000264820"/>
    </source>
</evidence>
<dbReference type="AlphaFoldDB" id="A0A3Q2YUP1"/>
<accession>A0A3Q2YUP1</accession>
<reference evidence="2" key="1">
    <citation type="submission" date="2025-08" db="UniProtKB">
        <authorList>
            <consortium name="Ensembl"/>
        </authorList>
    </citation>
    <scope>IDENTIFICATION</scope>
</reference>
<dbReference type="Pfam" id="PF14945">
    <property type="entry name" value="LLC1"/>
    <property type="match status" value="1"/>
</dbReference>
<sequence length="156" mass="17705">MFVHRERRLGSAPSARRRASSAGYRLPERTKGSRPITKQESAAKSLKRARDTTSSSTRDADASDPVKQDQAWREMVWSERRANWSFLRNYDQLAGNKEPLPDNSSLFSDCAPNTTNQIFGSRLSTPLGHELIRLDRLLSRSASHHKCKQDPEMMSC</sequence>
<name>A0A3Q2YUP1_HIPCM</name>
<dbReference type="PANTHER" id="PTHR31909:SF2">
    <property type="entry name" value="RIKEN CDNA 2410004P03 GENE"/>
    <property type="match status" value="1"/>
</dbReference>
<organism evidence="2 3">
    <name type="scientific">Hippocampus comes</name>
    <name type="common">Tiger tail seahorse</name>
    <dbReference type="NCBI Taxonomy" id="109280"/>
    <lineage>
        <taxon>Eukaryota</taxon>
        <taxon>Metazoa</taxon>
        <taxon>Chordata</taxon>
        <taxon>Craniata</taxon>
        <taxon>Vertebrata</taxon>
        <taxon>Euteleostomi</taxon>
        <taxon>Actinopterygii</taxon>
        <taxon>Neopterygii</taxon>
        <taxon>Teleostei</taxon>
        <taxon>Neoteleostei</taxon>
        <taxon>Acanthomorphata</taxon>
        <taxon>Syngnathiaria</taxon>
        <taxon>Syngnathiformes</taxon>
        <taxon>Syngnathoidei</taxon>
        <taxon>Syngnathidae</taxon>
        <taxon>Hippocampus</taxon>
    </lineage>
</organism>
<keyword evidence="3" id="KW-1185">Reference proteome</keyword>
<dbReference type="OMA" id="DFFFMEG"/>